<dbReference type="GO" id="GO:0003677">
    <property type="term" value="F:DNA binding"/>
    <property type="evidence" value="ECO:0007669"/>
    <property type="project" value="UniProtKB-KW"/>
</dbReference>
<feature type="coiled-coil region" evidence="4">
    <location>
        <begin position="83"/>
        <end position="110"/>
    </location>
</feature>
<dbReference type="AlphaFoldDB" id="A0A1N7HCV7"/>
<keyword evidence="1" id="KW-0805">Transcription regulation</keyword>
<name>A0A1N7HCV7_9ACTN</name>
<feature type="domain" description="HTH merR-type" evidence="5">
    <location>
        <begin position="1"/>
        <end position="68"/>
    </location>
</feature>
<dbReference type="PROSITE" id="PS00552">
    <property type="entry name" value="HTH_MERR_1"/>
    <property type="match status" value="1"/>
</dbReference>
<dbReference type="Gene3D" id="1.10.1660.10">
    <property type="match status" value="1"/>
</dbReference>
<evidence type="ECO:0000313" key="6">
    <source>
        <dbReference type="EMBL" id="SIS22695.1"/>
    </source>
</evidence>
<evidence type="ECO:0000256" key="2">
    <source>
        <dbReference type="ARBA" id="ARBA00023125"/>
    </source>
</evidence>
<evidence type="ECO:0000259" key="5">
    <source>
        <dbReference type="PROSITE" id="PS50937"/>
    </source>
</evidence>
<gene>
    <name evidence="6" type="ORF">SAMN05421833_14434</name>
</gene>
<dbReference type="SMART" id="SM00422">
    <property type="entry name" value="HTH_MERR"/>
    <property type="match status" value="1"/>
</dbReference>
<proteinExistence type="predicted"/>
<accession>A0A1N7HCV7</accession>
<sequence length="125" mass="14195">MRIGELARRVGVSTRALRYYEQRGLIRSRRSANGYREYDESDVRIVTEIRELMSVGFTLEDARPFVDCLRSGHPSGGSCPESVAVYRRKLAEIDREIRDLLARRSEVAAQFADACPGCLLRRGES</sequence>
<keyword evidence="3" id="KW-0804">Transcription</keyword>
<dbReference type="RefSeq" id="WP_030512308.1">
    <property type="nucleotide sequence ID" value="NZ_FTNI01000044.1"/>
</dbReference>
<dbReference type="InterPro" id="IPR047057">
    <property type="entry name" value="MerR_fam"/>
</dbReference>
<keyword evidence="2 6" id="KW-0238">DNA-binding</keyword>
<organism evidence="6 7">
    <name type="scientific">Microbispora rosea</name>
    <dbReference type="NCBI Taxonomy" id="58117"/>
    <lineage>
        <taxon>Bacteria</taxon>
        <taxon>Bacillati</taxon>
        <taxon>Actinomycetota</taxon>
        <taxon>Actinomycetes</taxon>
        <taxon>Streptosporangiales</taxon>
        <taxon>Streptosporangiaceae</taxon>
        <taxon>Microbispora</taxon>
    </lineage>
</organism>
<dbReference type="PANTHER" id="PTHR30204:SF94">
    <property type="entry name" value="HEAVY METAL-DEPENDENT TRANSCRIPTIONAL REGULATOR HI_0293-RELATED"/>
    <property type="match status" value="1"/>
</dbReference>
<dbReference type="PRINTS" id="PR00040">
    <property type="entry name" value="HTHMERR"/>
</dbReference>
<dbReference type="CDD" id="cd01282">
    <property type="entry name" value="HTH_MerR-like_sg3"/>
    <property type="match status" value="1"/>
</dbReference>
<dbReference type="Proteomes" id="UP000186096">
    <property type="component" value="Unassembled WGS sequence"/>
</dbReference>
<dbReference type="Pfam" id="PF13411">
    <property type="entry name" value="MerR_1"/>
    <property type="match status" value="1"/>
</dbReference>
<dbReference type="PANTHER" id="PTHR30204">
    <property type="entry name" value="REDOX-CYCLING DRUG-SENSING TRANSCRIPTIONAL ACTIVATOR SOXR"/>
    <property type="match status" value="1"/>
</dbReference>
<keyword evidence="7" id="KW-1185">Reference proteome</keyword>
<dbReference type="InterPro" id="IPR009061">
    <property type="entry name" value="DNA-bd_dom_put_sf"/>
</dbReference>
<dbReference type="GO" id="GO:0003700">
    <property type="term" value="F:DNA-binding transcription factor activity"/>
    <property type="evidence" value="ECO:0007669"/>
    <property type="project" value="InterPro"/>
</dbReference>
<reference evidence="7" key="1">
    <citation type="submission" date="2017-01" db="EMBL/GenBank/DDBJ databases">
        <authorList>
            <person name="Varghese N."/>
            <person name="Submissions S."/>
        </authorList>
    </citation>
    <scope>NUCLEOTIDE SEQUENCE [LARGE SCALE GENOMIC DNA]</scope>
    <source>
        <strain evidence="7">ATCC 12950</strain>
    </source>
</reference>
<dbReference type="InterPro" id="IPR000551">
    <property type="entry name" value="MerR-type_HTH_dom"/>
</dbReference>
<evidence type="ECO:0000256" key="4">
    <source>
        <dbReference type="SAM" id="Coils"/>
    </source>
</evidence>
<protein>
    <submittedName>
        <fullName evidence="6">DNA-binding transcriptional regulator, MerR family</fullName>
    </submittedName>
</protein>
<evidence type="ECO:0000256" key="3">
    <source>
        <dbReference type="ARBA" id="ARBA00023163"/>
    </source>
</evidence>
<dbReference type="STRING" id="58117.SAMN05421833_14434"/>
<dbReference type="EMBL" id="FTNI01000044">
    <property type="protein sequence ID" value="SIS22695.1"/>
    <property type="molecule type" value="Genomic_DNA"/>
</dbReference>
<dbReference type="SUPFAM" id="SSF46955">
    <property type="entry name" value="Putative DNA-binding domain"/>
    <property type="match status" value="1"/>
</dbReference>
<dbReference type="GeneID" id="97493210"/>
<evidence type="ECO:0000313" key="7">
    <source>
        <dbReference type="Proteomes" id="UP000186096"/>
    </source>
</evidence>
<dbReference type="OrthoDB" id="5296483at2"/>
<evidence type="ECO:0000256" key="1">
    <source>
        <dbReference type="ARBA" id="ARBA00023015"/>
    </source>
</evidence>
<dbReference type="PROSITE" id="PS50937">
    <property type="entry name" value="HTH_MERR_2"/>
    <property type="match status" value="1"/>
</dbReference>
<keyword evidence="4" id="KW-0175">Coiled coil</keyword>